<evidence type="ECO:0000313" key="7">
    <source>
        <dbReference type="EMBL" id="KAK7901442.1"/>
    </source>
</evidence>
<gene>
    <name evidence="7" type="ORF">WMY93_018211</name>
</gene>
<accession>A0AAW0NTA5</accession>
<keyword evidence="8" id="KW-1185">Reference proteome</keyword>
<dbReference type="GO" id="GO:0014069">
    <property type="term" value="C:postsynaptic density"/>
    <property type="evidence" value="ECO:0007669"/>
    <property type="project" value="TreeGrafter"/>
</dbReference>
<evidence type="ECO:0000313" key="8">
    <source>
        <dbReference type="Proteomes" id="UP001460270"/>
    </source>
</evidence>
<evidence type="ECO:0000259" key="6">
    <source>
        <dbReference type="PROSITE" id="PS50089"/>
    </source>
</evidence>
<comment type="caution">
    <text evidence="7">The sequence shown here is derived from an EMBL/GenBank/DDBJ whole genome shotgun (WGS) entry which is preliminary data.</text>
</comment>
<dbReference type="SUPFAM" id="SSF57850">
    <property type="entry name" value="RING/U-box"/>
    <property type="match status" value="1"/>
</dbReference>
<feature type="domain" description="RING-type" evidence="6">
    <location>
        <begin position="94"/>
        <end position="134"/>
    </location>
</feature>
<protein>
    <recommendedName>
        <fullName evidence="6">RING-type domain-containing protein</fullName>
    </recommendedName>
</protein>
<dbReference type="GO" id="GO:0008270">
    <property type="term" value="F:zinc ion binding"/>
    <property type="evidence" value="ECO:0007669"/>
    <property type="project" value="UniProtKB-KW"/>
</dbReference>
<evidence type="ECO:0000256" key="3">
    <source>
        <dbReference type="ARBA" id="ARBA00022833"/>
    </source>
</evidence>
<dbReference type="GO" id="GO:0045746">
    <property type="term" value="P:negative regulation of Notch signaling pathway"/>
    <property type="evidence" value="ECO:0007669"/>
    <property type="project" value="TreeGrafter"/>
</dbReference>
<dbReference type="Proteomes" id="UP001460270">
    <property type="component" value="Unassembled WGS sequence"/>
</dbReference>
<dbReference type="PANTHER" id="PTHR12429:SF13">
    <property type="entry name" value="E3 UBIQUITIN-PROTEIN LIGASE NEURL1"/>
    <property type="match status" value="1"/>
</dbReference>
<evidence type="ECO:0000256" key="4">
    <source>
        <dbReference type="PROSITE-ProRule" id="PRU00175"/>
    </source>
</evidence>
<dbReference type="Pfam" id="PF13920">
    <property type="entry name" value="zf-C3HC4_3"/>
    <property type="match status" value="1"/>
</dbReference>
<keyword evidence="2 4" id="KW-0863">Zinc-finger</keyword>
<keyword evidence="1" id="KW-0479">Metal-binding</keyword>
<reference evidence="8" key="1">
    <citation type="submission" date="2024-04" db="EMBL/GenBank/DDBJ databases">
        <title>Salinicola lusitanus LLJ914,a marine bacterium isolated from the Okinawa Trough.</title>
        <authorList>
            <person name="Li J."/>
        </authorList>
    </citation>
    <scope>NUCLEOTIDE SEQUENCE [LARGE SCALE GENOMIC DNA]</scope>
</reference>
<dbReference type="InterPro" id="IPR037962">
    <property type="entry name" value="Neuralized"/>
</dbReference>
<evidence type="ECO:0000256" key="5">
    <source>
        <dbReference type="SAM" id="MobiDB-lite"/>
    </source>
</evidence>
<dbReference type="AlphaFoldDB" id="A0AAW0NTA5"/>
<dbReference type="GO" id="GO:0061630">
    <property type="term" value="F:ubiquitin protein ligase activity"/>
    <property type="evidence" value="ECO:0007669"/>
    <property type="project" value="TreeGrafter"/>
</dbReference>
<evidence type="ECO:0000256" key="1">
    <source>
        <dbReference type="ARBA" id="ARBA00022723"/>
    </source>
</evidence>
<dbReference type="EMBL" id="JBBPFD010000013">
    <property type="protein sequence ID" value="KAK7901442.1"/>
    <property type="molecule type" value="Genomic_DNA"/>
</dbReference>
<dbReference type="GO" id="GO:0005886">
    <property type="term" value="C:plasma membrane"/>
    <property type="evidence" value="ECO:0007669"/>
    <property type="project" value="TreeGrafter"/>
</dbReference>
<dbReference type="PROSITE" id="PS50089">
    <property type="entry name" value="ZF_RING_2"/>
    <property type="match status" value="1"/>
</dbReference>
<sequence>MKVRGVESEGSCQSDMRGSSVPSSPSCTPNTPTLLYNSESNLSSPLSFSLKSNYSTAFSSSAGIRLEHLHNSELPVVQPAGVSHLPVQHMEDECTICYENVVDTVLYACGHMCLCYSCGLKLKKMSNACCPICRRTIKDIIKTYRST</sequence>
<dbReference type="PANTHER" id="PTHR12429">
    <property type="entry name" value="NEURALIZED"/>
    <property type="match status" value="1"/>
</dbReference>
<dbReference type="Gene3D" id="3.30.40.10">
    <property type="entry name" value="Zinc/RING finger domain, C3HC4 (zinc finger)"/>
    <property type="match status" value="1"/>
</dbReference>
<dbReference type="InterPro" id="IPR001841">
    <property type="entry name" value="Znf_RING"/>
</dbReference>
<feature type="region of interest" description="Disordered" evidence="5">
    <location>
        <begin position="1"/>
        <end position="29"/>
    </location>
</feature>
<feature type="compositionally biased region" description="Low complexity" evidence="5">
    <location>
        <begin position="19"/>
        <end position="29"/>
    </location>
</feature>
<organism evidence="7 8">
    <name type="scientific">Mugilogobius chulae</name>
    <name type="common">yellowstripe goby</name>
    <dbReference type="NCBI Taxonomy" id="88201"/>
    <lineage>
        <taxon>Eukaryota</taxon>
        <taxon>Metazoa</taxon>
        <taxon>Chordata</taxon>
        <taxon>Craniata</taxon>
        <taxon>Vertebrata</taxon>
        <taxon>Euteleostomi</taxon>
        <taxon>Actinopterygii</taxon>
        <taxon>Neopterygii</taxon>
        <taxon>Teleostei</taxon>
        <taxon>Neoteleostei</taxon>
        <taxon>Acanthomorphata</taxon>
        <taxon>Gobiaria</taxon>
        <taxon>Gobiiformes</taxon>
        <taxon>Gobioidei</taxon>
        <taxon>Gobiidae</taxon>
        <taxon>Gobionellinae</taxon>
        <taxon>Mugilogobius</taxon>
    </lineage>
</organism>
<evidence type="ECO:0000256" key="2">
    <source>
        <dbReference type="ARBA" id="ARBA00022771"/>
    </source>
</evidence>
<dbReference type="InterPro" id="IPR013083">
    <property type="entry name" value="Znf_RING/FYVE/PHD"/>
</dbReference>
<keyword evidence="3" id="KW-0862">Zinc</keyword>
<dbReference type="FunFam" id="3.30.40.10:FF:000056">
    <property type="entry name" value="Putative E3 ubiquitin-protein ligase NEURL1B"/>
    <property type="match status" value="1"/>
</dbReference>
<name>A0AAW0NTA5_9GOBI</name>
<proteinExistence type="predicted"/>